<dbReference type="InterPro" id="IPR050706">
    <property type="entry name" value="Cyclic-di-GMP_PDE-like"/>
</dbReference>
<dbReference type="InterPro" id="IPR011006">
    <property type="entry name" value="CheY-like_superfamily"/>
</dbReference>
<keyword evidence="6" id="KW-1185">Reference proteome</keyword>
<dbReference type="RefSeq" id="WP_186951220.1">
    <property type="nucleotide sequence ID" value="NZ_JACOFX010000001.1"/>
</dbReference>
<dbReference type="InterPro" id="IPR035919">
    <property type="entry name" value="EAL_sf"/>
</dbReference>
<name>A0ABR6Z2P0_9BURK</name>
<dbReference type="SUPFAM" id="SSF141868">
    <property type="entry name" value="EAL domain-like"/>
    <property type="match status" value="1"/>
</dbReference>
<evidence type="ECO:0000313" key="5">
    <source>
        <dbReference type="EMBL" id="MBC3905958.1"/>
    </source>
</evidence>
<dbReference type="EMBL" id="JACOFX010000001">
    <property type="protein sequence ID" value="MBC3905958.1"/>
    <property type="molecule type" value="Genomic_DNA"/>
</dbReference>
<sequence length="541" mass="61524">MNTVEQDSIDIEAELNFAIDTSALHLHYQPTVDLQTGLVVGAEALLRWQHPIHGRIPPAVLIPVAEKSDLIVRLGEWIIKQVCKDIAHWNMAGLTPPCIAINISPIQLQSNDFNNRLSGILESMTVTPDKVSLEITEQILMYRSDSIDKAFSDFKKQGFILALDDFGTGYSALSYLKHYPFDYVKIDQSFVQELPHNLDDASITRAVISMAHSLGIKVIAEGVETEAQCKFLSDNMCDQIQGHFFAKPLSSEHMQLFLQEKPFLDKHLLRLGKPDRTLLLVDDEPNILSALKRLLRRDEYRILTAGSGHEGLEILEKNRVDVIISDQRMPIMTGVDFLRGAKQKYPDTIRIILSGYTELQYITDAINEGAIFKFLTKPWDDEQIRANIREAFHYKEMEDENRRLTLQVQTTNQELIRTNKLLAEMLEQKQKQISRDELSLSIVREVLQYVPLPIIAVDDEDMVVFINSSAEKIIPPSRLELGCQIDDMIPDAGPGIREFSEGLWFPVKVHGQLYNAQWKNLGAAQKSTGKIVMLIDDRQRH</sequence>
<dbReference type="PANTHER" id="PTHR33121:SF71">
    <property type="entry name" value="OXYGEN SENSOR PROTEIN DOSP"/>
    <property type="match status" value="1"/>
</dbReference>
<dbReference type="SMART" id="SM00052">
    <property type="entry name" value="EAL"/>
    <property type="match status" value="1"/>
</dbReference>
<feature type="domain" description="Response regulatory" evidence="3">
    <location>
        <begin position="277"/>
        <end position="392"/>
    </location>
</feature>
<proteinExistence type="predicted"/>
<evidence type="ECO:0000256" key="1">
    <source>
        <dbReference type="PROSITE-ProRule" id="PRU00169"/>
    </source>
</evidence>
<gene>
    <name evidence="5" type="ORF">H8L47_00115</name>
</gene>
<keyword evidence="1" id="KW-0597">Phosphoprotein</keyword>
<feature type="domain" description="EAL" evidence="4">
    <location>
        <begin position="8"/>
        <end position="262"/>
    </location>
</feature>
<dbReference type="PANTHER" id="PTHR33121">
    <property type="entry name" value="CYCLIC DI-GMP PHOSPHODIESTERASE PDEF"/>
    <property type="match status" value="1"/>
</dbReference>
<protein>
    <submittedName>
        <fullName evidence="5">EAL domain-containing protein</fullName>
    </submittedName>
</protein>
<evidence type="ECO:0000313" key="6">
    <source>
        <dbReference type="Proteomes" id="UP000646911"/>
    </source>
</evidence>
<dbReference type="SMART" id="SM00448">
    <property type="entry name" value="REC"/>
    <property type="match status" value="1"/>
</dbReference>
<dbReference type="Gene3D" id="3.20.20.450">
    <property type="entry name" value="EAL domain"/>
    <property type="match status" value="1"/>
</dbReference>
<dbReference type="CDD" id="cd17569">
    <property type="entry name" value="REC_HupR-like"/>
    <property type="match status" value="1"/>
</dbReference>
<reference evidence="5 6" key="1">
    <citation type="submission" date="2020-08" db="EMBL/GenBank/DDBJ databases">
        <title>Novel species isolated from subtropical streams in China.</title>
        <authorList>
            <person name="Lu H."/>
        </authorList>
    </citation>
    <scope>NUCLEOTIDE SEQUENCE [LARGE SCALE GENOMIC DNA]</scope>
    <source>
        <strain evidence="5 6">NL8W</strain>
    </source>
</reference>
<dbReference type="CDD" id="cd01948">
    <property type="entry name" value="EAL"/>
    <property type="match status" value="1"/>
</dbReference>
<dbReference type="SUPFAM" id="SSF52172">
    <property type="entry name" value="CheY-like"/>
    <property type="match status" value="1"/>
</dbReference>
<accession>A0ABR6Z2P0</accession>
<dbReference type="Gene3D" id="3.40.50.2300">
    <property type="match status" value="1"/>
</dbReference>
<dbReference type="Proteomes" id="UP000646911">
    <property type="component" value="Unassembled WGS sequence"/>
</dbReference>
<dbReference type="InterPro" id="IPR001633">
    <property type="entry name" value="EAL_dom"/>
</dbReference>
<dbReference type="PROSITE" id="PS50883">
    <property type="entry name" value="EAL"/>
    <property type="match status" value="1"/>
</dbReference>
<feature type="modified residue" description="4-aspartylphosphate" evidence="1">
    <location>
        <position position="326"/>
    </location>
</feature>
<evidence type="ECO:0000259" key="4">
    <source>
        <dbReference type="PROSITE" id="PS50883"/>
    </source>
</evidence>
<dbReference type="Pfam" id="PF00563">
    <property type="entry name" value="EAL"/>
    <property type="match status" value="1"/>
</dbReference>
<dbReference type="InterPro" id="IPR001789">
    <property type="entry name" value="Sig_transdc_resp-reg_receiver"/>
</dbReference>
<evidence type="ECO:0000259" key="3">
    <source>
        <dbReference type="PROSITE" id="PS50110"/>
    </source>
</evidence>
<organism evidence="5 6">
    <name type="scientific">Undibacterium umbellatum</name>
    <dbReference type="NCBI Taxonomy" id="2762300"/>
    <lineage>
        <taxon>Bacteria</taxon>
        <taxon>Pseudomonadati</taxon>
        <taxon>Pseudomonadota</taxon>
        <taxon>Betaproteobacteria</taxon>
        <taxon>Burkholderiales</taxon>
        <taxon>Oxalobacteraceae</taxon>
        <taxon>Undibacterium</taxon>
    </lineage>
</organism>
<dbReference type="PROSITE" id="PS50110">
    <property type="entry name" value="RESPONSE_REGULATORY"/>
    <property type="match status" value="1"/>
</dbReference>
<feature type="coiled-coil region" evidence="2">
    <location>
        <begin position="394"/>
        <end position="432"/>
    </location>
</feature>
<evidence type="ECO:0000256" key="2">
    <source>
        <dbReference type="SAM" id="Coils"/>
    </source>
</evidence>
<dbReference type="Pfam" id="PF00072">
    <property type="entry name" value="Response_reg"/>
    <property type="match status" value="1"/>
</dbReference>
<comment type="caution">
    <text evidence="5">The sequence shown here is derived from an EMBL/GenBank/DDBJ whole genome shotgun (WGS) entry which is preliminary data.</text>
</comment>
<keyword evidence="2" id="KW-0175">Coiled coil</keyword>